<evidence type="ECO:0000256" key="1">
    <source>
        <dbReference type="ARBA" id="ARBA00023015"/>
    </source>
</evidence>
<dbReference type="SUPFAM" id="SSF46689">
    <property type="entry name" value="Homeodomain-like"/>
    <property type="match status" value="2"/>
</dbReference>
<dbReference type="STRING" id="1520.LF65_05436"/>
<dbReference type="SUPFAM" id="SSF51215">
    <property type="entry name" value="Regulatory protein AraC"/>
    <property type="match status" value="1"/>
</dbReference>
<dbReference type="PANTHER" id="PTHR43280">
    <property type="entry name" value="ARAC-FAMILY TRANSCRIPTIONAL REGULATOR"/>
    <property type="match status" value="1"/>
</dbReference>
<dbReference type="PRINTS" id="PR00032">
    <property type="entry name" value="HTHARAC"/>
</dbReference>
<name>A0A0B5QVF1_CLOBE</name>
<feature type="domain" description="HTH araC/xylS-type" evidence="4">
    <location>
        <begin position="189"/>
        <end position="288"/>
    </location>
</feature>
<dbReference type="KEGG" id="cbei:LF65_05436"/>
<dbReference type="Gene3D" id="1.10.10.60">
    <property type="entry name" value="Homeodomain-like"/>
    <property type="match status" value="2"/>
</dbReference>
<dbReference type="GO" id="GO:0043565">
    <property type="term" value="F:sequence-specific DNA binding"/>
    <property type="evidence" value="ECO:0007669"/>
    <property type="project" value="InterPro"/>
</dbReference>
<evidence type="ECO:0000313" key="5">
    <source>
        <dbReference type="EMBL" id="AJH01953.1"/>
    </source>
</evidence>
<protein>
    <recommendedName>
        <fullName evidence="4">HTH araC/xylS-type domain-containing protein</fullName>
    </recommendedName>
</protein>
<evidence type="ECO:0000256" key="3">
    <source>
        <dbReference type="ARBA" id="ARBA00023163"/>
    </source>
</evidence>
<dbReference type="GO" id="GO:0003700">
    <property type="term" value="F:DNA-binding transcription factor activity"/>
    <property type="evidence" value="ECO:0007669"/>
    <property type="project" value="InterPro"/>
</dbReference>
<dbReference type="InterPro" id="IPR037923">
    <property type="entry name" value="HTH-like"/>
</dbReference>
<keyword evidence="3" id="KW-0804">Transcription</keyword>
<sequence length="301" mass="35252">MLDHLPRTSVGFKFLSQISLILIKGVGCQNIKSHDYIWDGKSRKDYFWHDKQRKDNHCLLQYTLSGEGEIEVKGNVYKLREGDAFLVDIPSDHCYRLPNSSSEWEVIYIEFSKEAVSLFHKIYNIKGHIIHLERDCGIVKSLINIYEIAVEDKLKDIYQNSKYAYELIMDLISYFSDESKNKILPSKIELGKKFIDENYNKPIGLEDITEYVNLSKYHFSREFEKEMGITPGKYLTKVRIEKAIDLLIFSKTINIEEIAKEIGFNCGNYFSKVFKKTIGISPLEFRNNNISYDINRIFFDK</sequence>
<organism evidence="5 6">
    <name type="scientific">Clostridium beijerinckii</name>
    <name type="common">Clostridium MP</name>
    <dbReference type="NCBI Taxonomy" id="1520"/>
    <lineage>
        <taxon>Bacteria</taxon>
        <taxon>Bacillati</taxon>
        <taxon>Bacillota</taxon>
        <taxon>Clostridia</taxon>
        <taxon>Eubacteriales</taxon>
        <taxon>Clostridiaceae</taxon>
        <taxon>Clostridium</taxon>
    </lineage>
</organism>
<dbReference type="AlphaFoldDB" id="A0A0B5QVF1"/>
<dbReference type="InterPro" id="IPR018060">
    <property type="entry name" value="HTH_AraC"/>
</dbReference>
<dbReference type="Pfam" id="PF02311">
    <property type="entry name" value="AraC_binding"/>
    <property type="match status" value="1"/>
</dbReference>
<evidence type="ECO:0000313" key="6">
    <source>
        <dbReference type="Proteomes" id="UP000031866"/>
    </source>
</evidence>
<dbReference type="Pfam" id="PF12833">
    <property type="entry name" value="HTH_18"/>
    <property type="match status" value="1"/>
</dbReference>
<dbReference type="InterPro" id="IPR009057">
    <property type="entry name" value="Homeodomain-like_sf"/>
</dbReference>
<dbReference type="PANTHER" id="PTHR43280:SF28">
    <property type="entry name" value="HTH-TYPE TRANSCRIPTIONAL ACTIVATOR RHAS"/>
    <property type="match status" value="1"/>
</dbReference>
<dbReference type="RefSeq" id="WP_052483038.1">
    <property type="nucleotide sequence ID" value="NZ_CP010086.2"/>
</dbReference>
<dbReference type="Proteomes" id="UP000031866">
    <property type="component" value="Chromosome"/>
</dbReference>
<dbReference type="SMART" id="SM00342">
    <property type="entry name" value="HTH_ARAC"/>
    <property type="match status" value="1"/>
</dbReference>
<evidence type="ECO:0000259" key="4">
    <source>
        <dbReference type="PROSITE" id="PS01124"/>
    </source>
</evidence>
<keyword evidence="1" id="KW-0805">Transcription regulation</keyword>
<accession>A0A0B5QVF1</accession>
<proteinExistence type="predicted"/>
<evidence type="ECO:0000256" key="2">
    <source>
        <dbReference type="ARBA" id="ARBA00023125"/>
    </source>
</evidence>
<keyword evidence="2" id="KW-0238">DNA-binding</keyword>
<dbReference type="PROSITE" id="PS01124">
    <property type="entry name" value="HTH_ARAC_FAMILY_2"/>
    <property type="match status" value="1"/>
</dbReference>
<gene>
    <name evidence="5" type="ORF">LF65_05436</name>
</gene>
<dbReference type="EMBL" id="CP010086">
    <property type="protein sequence ID" value="AJH01953.1"/>
    <property type="molecule type" value="Genomic_DNA"/>
</dbReference>
<dbReference type="Gene3D" id="2.60.120.280">
    <property type="entry name" value="Regulatory protein AraC"/>
    <property type="match status" value="1"/>
</dbReference>
<reference evidence="6" key="1">
    <citation type="submission" date="2014-12" db="EMBL/GenBank/DDBJ databases">
        <title>Genome sequence of Clostridium beijerinckii strain 59B.</title>
        <authorList>
            <person name="Little G.T."/>
            <person name="Minton N.P."/>
        </authorList>
    </citation>
    <scope>NUCLEOTIDE SEQUENCE [LARGE SCALE GENOMIC DNA]</scope>
    <source>
        <strain evidence="6">59B</strain>
    </source>
</reference>
<dbReference type="InterPro" id="IPR020449">
    <property type="entry name" value="Tscrpt_reg_AraC-type_HTH"/>
</dbReference>
<dbReference type="InterPro" id="IPR003313">
    <property type="entry name" value="AraC-bd"/>
</dbReference>